<feature type="domain" description="RRM" evidence="4">
    <location>
        <begin position="658"/>
        <end position="742"/>
    </location>
</feature>
<dbReference type="PROSITE" id="PS00870">
    <property type="entry name" value="CLPAB_1"/>
    <property type="match status" value="1"/>
</dbReference>
<evidence type="ECO:0000256" key="2">
    <source>
        <dbReference type="PROSITE-ProRule" id="PRU00176"/>
    </source>
</evidence>
<dbReference type="SUPFAM" id="SSF54427">
    <property type="entry name" value="NTF2-like"/>
    <property type="match status" value="1"/>
</dbReference>
<proteinExistence type="predicted"/>
<dbReference type="PANTHER" id="PTHR10693">
    <property type="entry name" value="RAS GTPASE-ACTIVATING PROTEIN-BINDING PROTEIN"/>
    <property type="match status" value="1"/>
</dbReference>
<dbReference type="SUPFAM" id="SSF52540">
    <property type="entry name" value="P-loop containing nucleoside triphosphate hydrolases"/>
    <property type="match status" value="1"/>
</dbReference>
<dbReference type="InterPro" id="IPR012677">
    <property type="entry name" value="Nucleotide-bd_a/b_plait_sf"/>
</dbReference>
<evidence type="ECO:0000313" key="7">
    <source>
        <dbReference type="Proteomes" id="UP000775213"/>
    </source>
</evidence>
<dbReference type="Pfam" id="PF00004">
    <property type="entry name" value="AAA"/>
    <property type="match status" value="1"/>
</dbReference>
<dbReference type="CDD" id="cd00780">
    <property type="entry name" value="NTF2"/>
    <property type="match status" value="1"/>
</dbReference>
<dbReference type="InterPro" id="IPR018368">
    <property type="entry name" value="ClpA/B_CS1"/>
</dbReference>
<protein>
    <submittedName>
        <fullName evidence="6">Uncharacterized protein</fullName>
    </submittedName>
</protein>
<dbReference type="SMART" id="SM00382">
    <property type="entry name" value="AAA"/>
    <property type="match status" value="1"/>
</dbReference>
<dbReference type="CDD" id="cd00590">
    <property type="entry name" value="RRM_SF"/>
    <property type="match status" value="1"/>
</dbReference>
<gene>
    <name evidence="6" type="ORF">IEQ34_008167</name>
</gene>
<accession>A0AAV7H6C7</accession>
<dbReference type="InterPro" id="IPR039539">
    <property type="entry name" value="Ras_GTPase_bind_prot"/>
</dbReference>
<dbReference type="InterPro" id="IPR003593">
    <property type="entry name" value="AAA+_ATPase"/>
</dbReference>
<organism evidence="6 7">
    <name type="scientific">Dendrobium chrysotoxum</name>
    <name type="common">Orchid</name>
    <dbReference type="NCBI Taxonomy" id="161865"/>
    <lineage>
        <taxon>Eukaryota</taxon>
        <taxon>Viridiplantae</taxon>
        <taxon>Streptophyta</taxon>
        <taxon>Embryophyta</taxon>
        <taxon>Tracheophyta</taxon>
        <taxon>Spermatophyta</taxon>
        <taxon>Magnoliopsida</taxon>
        <taxon>Liliopsida</taxon>
        <taxon>Asparagales</taxon>
        <taxon>Orchidaceae</taxon>
        <taxon>Epidendroideae</taxon>
        <taxon>Malaxideae</taxon>
        <taxon>Dendrobiinae</taxon>
        <taxon>Dendrobium</taxon>
    </lineage>
</organism>
<dbReference type="SUPFAM" id="SSF54928">
    <property type="entry name" value="RNA-binding domain, RBD"/>
    <property type="match status" value="1"/>
</dbReference>
<dbReference type="AlphaFoldDB" id="A0AAV7H6C7"/>
<feature type="domain" description="NTF2" evidence="5">
    <location>
        <begin position="17"/>
        <end position="195"/>
    </location>
</feature>
<dbReference type="GO" id="GO:0005524">
    <property type="term" value="F:ATP binding"/>
    <property type="evidence" value="ECO:0007669"/>
    <property type="project" value="InterPro"/>
</dbReference>
<dbReference type="SMART" id="SM00360">
    <property type="entry name" value="RRM"/>
    <property type="match status" value="1"/>
</dbReference>
<reference evidence="6 7" key="1">
    <citation type="journal article" date="2021" name="Hortic Res">
        <title>Chromosome-scale assembly of the Dendrobium chrysotoxum genome enhances the understanding of orchid evolution.</title>
        <authorList>
            <person name="Zhang Y."/>
            <person name="Zhang G.Q."/>
            <person name="Zhang D."/>
            <person name="Liu X.D."/>
            <person name="Xu X.Y."/>
            <person name="Sun W.H."/>
            <person name="Yu X."/>
            <person name="Zhu X."/>
            <person name="Wang Z.W."/>
            <person name="Zhao X."/>
            <person name="Zhong W.Y."/>
            <person name="Chen H."/>
            <person name="Yin W.L."/>
            <person name="Huang T."/>
            <person name="Niu S.C."/>
            <person name="Liu Z.J."/>
        </authorList>
    </citation>
    <scope>NUCLEOTIDE SEQUENCE [LARGE SCALE GENOMIC DNA]</scope>
    <source>
        <strain evidence="6">Lindl</strain>
    </source>
</reference>
<feature type="compositionally biased region" description="Acidic residues" evidence="3">
    <location>
        <begin position="268"/>
        <end position="277"/>
    </location>
</feature>
<evidence type="ECO:0000256" key="3">
    <source>
        <dbReference type="SAM" id="MobiDB-lite"/>
    </source>
</evidence>
<dbReference type="Pfam" id="PF00076">
    <property type="entry name" value="RRM_1"/>
    <property type="match status" value="1"/>
</dbReference>
<evidence type="ECO:0000259" key="4">
    <source>
        <dbReference type="PROSITE" id="PS50102"/>
    </source>
</evidence>
<dbReference type="GO" id="GO:0003729">
    <property type="term" value="F:mRNA binding"/>
    <property type="evidence" value="ECO:0007669"/>
    <property type="project" value="TreeGrafter"/>
</dbReference>
<sequence length="819" mass="90281">MASALPGPVSAVQVIEVGTYFLGQYYHFLQRNPNLAHQFYTEASTMIRYDGVTNESASGMAEPLRGLSTACNQFLCVEACLVCLSGYALDEICGWDATFNKSEVLDAASCFGKGKPLDVSYNEGEEIHNLIISLNFTEIEIKTANSLESLDGGVLVMVTGLVQVKDFICRRKFVETFFLAPQEKGYFVLNDIFLLLEEEQVLPHSVATLSHDDYDTNLDALNPMEEPVPSYTLEEDIPTDYLISTSLPDENNALDNFGVSEEPNQAPDPEEIVDETPAELPTSSFSSVPKAAQDPPAPAPVQEPVGEPPKHTYASILRTSKAHAAPHLTSTNKAGPVMAEWHHAPQATQQQVQPIVPYVPDKSSSEALDEVSTFEDEVLSVLFMRLIYLIALLCSMTEIRTWRHGYDTTRTWDTSIIEIIGYRYSTSSRPALFAKTPPSSPPLSPSSPTIGSKVAGISASRVRSKVEKLRGKEGKKVESASGDINFRTLKTYGRDLIEQAGKLNPVIGRDEEIRRVVRILSRRTKNNPVLIGEPGVGKTAVVEGLAQRIVRAKYRGEFEERLKVVLKEVEDAVGKVILFIDEIHLVLGAGRIEGSMDAANLFKPMLASGQLRCIGATALEEYRKYVEKIQPLREDSSKFMWLSRVLQIPLAFFEGDSKSVYVGNLPASISSSDLEQEFTNFGRIKPDGVTIRSRKEAGFFYAFIEFEDAFGVQNALKASPVQLNGRLIHVEGRRPNSGASRGGSKCFKFLKFLSSLSSKFKEGVEEEEAIFQRPQEVVLVAGLLTMTGQKATVISSDRHAMIIGEYKRASFCRNGTALA</sequence>
<dbReference type="InterPro" id="IPR002075">
    <property type="entry name" value="NTF2_dom"/>
</dbReference>
<evidence type="ECO:0000256" key="1">
    <source>
        <dbReference type="ARBA" id="ARBA00022884"/>
    </source>
</evidence>
<dbReference type="Proteomes" id="UP000775213">
    <property type="component" value="Unassembled WGS sequence"/>
</dbReference>
<dbReference type="GO" id="GO:0005829">
    <property type="term" value="C:cytosol"/>
    <property type="evidence" value="ECO:0007669"/>
    <property type="project" value="TreeGrafter"/>
</dbReference>
<dbReference type="InterPro" id="IPR000504">
    <property type="entry name" value="RRM_dom"/>
</dbReference>
<dbReference type="Gene3D" id="3.30.70.330">
    <property type="match status" value="1"/>
</dbReference>
<dbReference type="PANTHER" id="PTHR10693:SF58">
    <property type="entry name" value="OS02G0131700 PROTEIN"/>
    <property type="match status" value="1"/>
</dbReference>
<dbReference type="GO" id="GO:0016887">
    <property type="term" value="F:ATP hydrolysis activity"/>
    <property type="evidence" value="ECO:0007669"/>
    <property type="project" value="InterPro"/>
</dbReference>
<dbReference type="CDD" id="cd00009">
    <property type="entry name" value="AAA"/>
    <property type="match status" value="1"/>
</dbReference>
<dbReference type="InterPro" id="IPR018222">
    <property type="entry name" value="Nuclear_transport_factor_2_euk"/>
</dbReference>
<feature type="region of interest" description="Disordered" evidence="3">
    <location>
        <begin position="252"/>
        <end position="311"/>
    </location>
</feature>
<dbReference type="InterPro" id="IPR027417">
    <property type="entry name" value="P-loop_NTPase"/>
</dbReference>
<dbReference type="Gene3D" id="3.40.50.300">
    <property type="entry name" value="P-loop containing nucleotide triphosphate hydrolases"/>
    <property type="match status" value="1"/>
</dbReference>
<dbReference type="GO" id="GO:1990904">
    <property type="term" value="C:ribonucleoprotein complex"/>
    <property type="evidence" value="ECO:0007669"/>
    <property type="project" value="TreeGrafter"/>
</dbReference>
<dbReference type="InterPro" id="IPR032710">
    <property type="entry name" value="NTF2-like_dom_sf"/>
</dbReference>
<comment type="caution">
    <text evidence="6">The sequence shown here is derived from an EMBL/GenBank/DDBJ whole genome shotgun (WGS) entry which is preliminary data.</text>
</comment>
<dbReference type="InterPro" id="IPR035979">
    <property type="entry name" value="RBD_domain_sf"/>
</dbReference>
<dbReference type="InterPro" id="IPR003959">
    <property type="entry name" value="ATPase_AAA_core"/>
</dbReference>
<keyword evidence="1 2" id="KW-0694">RNA-binding</keyword>
<name>A0AAV7H6C7_DENCH</name>
<evidence type="ECO:0000259" key="5">
    <source>
        <dbReference type="PROSITE" id="PS50177"/>
    </source>
</evidence>
<dbReference type="PROSITE" id="PS50177">
    <property type="entry name" value="NTF2_DOMAIN"/>
    <property type="match status" value="1"/>
</dbReference>
<keyword evidence="7" id="KW-1185">Reference proteome</keyword>
<dbReference type="EMBL" id="JAGFBR010000008">
    <property type="protein sequence ID" value="KAH0463585.1"/>
    <property type="molecule type" value="Genomic_DNA"/>
</dbReference>
<evidence type="ECO:0000313" key="6">
    <source>
        <dbReference type="EMBL" id="KAH0463585.1"/>
    </source>
</evidence>
<dbReference type="Gene3D" id="3.10.450.50">
    <property type="match status" value="1"/>
</dbReference>
<dbReference type="PROSITE" id="PS50102">
    <property type="entry name" value="RRM"/>
    <property type="match status" value="1"/>
</dbReference>
<dbReference type="Pfam" id="PF02136">
    <property type="entry name" value="NTF2"/>
    <property type="match status" value="1"/>
</dbReference>